<reference evidence="2" key="1">
    <citation type="journal article" date="2017" name="Front. Plant Sci.">
        <title>Climate Clever Clovers: New Paradigm to Reduce the Environmental Footprint of Ruminants by Breeding Low Methanogenic Forages Utilizing Haplotype Variation.</title>
        <authorList>
            <person name="Kaur P."/>
            <person name="Appels R."/>
            <person name="Bayer P.E."/>
            <person name="Keeble-Gagnere G."/>
            <person name="Wang J."/>
            <person name="Hirakawa H."/>
            <person name="Shirasawa K."/>
            <person name="Vercoe P."/>
            <person name="Stefanova K."/>
            <person name="Durmic Z."/>
            <person name="Nichols P."/>
            <person name="Revell C."/>
            <person name="Isobe S.N."/>
            <person name="Edwards D."/>
            <person name="Erskine W."/>
        </authorList>
    </citation>
    <scope>NUCLEOTIDE SEQUENCE [LARGE SCALE GENOMIC DNA]</scope>
    <source>
        <strain evidence="2">cv. Daliak</strain>
    </source>
</reference>
<dbReference type="EMBL" id="DF973734">
    <property type="protein sequence ID" value="GAU38855.1"/>
    <property type="molecule type" value="Genomic_DNA"/>
</dbReference>
<keyword evidence="2" id="KW-1185">Reference proteome</keyword>
<gene>
    <name evidence="1" type="ORF">TSUD_154170</name>
</gene>
<dbReference type="Proteomes" id="UP000242715">
    <property type="component" value="Unassembled WGS sequence"/>
</dbReference>
<evidence type="ECO:0000313" key="1">
    <source>
        <dbReference type="EMBL" id="GAU38855.1"/>
    </source>
</evidence>
<evidence type="ECO:0000313" key="2">
    <source>
        <dbReference type="Proteomes" id="UP000242715"/>
    </source>
</evidence>
<feature type="non-terminal residue" evidence="1">
    <location>
        <position position="61"/>
    </location>
</feature>
<protein>
    <submittedName>
        <fullName evidence="1">Uncharacterized protein</fullName>
    </submittedName>
</protein>
<accession>A0A2Z6NSK3</accession>
<organism evidence="1 2">
    <name type="scientific">Trifolium subterraneum</name>
    <name type="common">Subterranean clover</name>
    <dbReference type="NCBI Taxonomy" id="3900"/>
    <lineage>
        <taxon>Eukaryota</taxon>
        <taxon>Viridiplantae</taxon>
        <taxon>Streptophyta</taxon>
        <taxon>Embryophyta</taxon>
        <taxon>Tracheophyta</taxon>
        <taxon>Spermatophyta</taxon>
        <taxon>Magnoliopsida</taxon>
        <taxon>eudicotyledons</taxon>
        <taxon>Gunneridae</taxon>
        <taxon>Pentapetalae</taxon>
        <taxon>rosids</taxon>
        <taxon>fabids</taxon>
        <taxon>Fabales</taxon>
        <taxon>Fabaceae</taxon>
        <taxon>Papilionoideae</taxon>
        <taxon>50 kb inversion clade</taxon>
        <taxon>NPAAA clade</taxon>
        <taxon>Hologalegina</taxon>
        <taxon>IRL clade</taxon>
        <taxon>Trifolieae</taxon>
        <taxon>Trifolium</taxon>
    </lineage>
</organism>
<proteinExistence type="predicted"/>
<sequence length="61" mass="7027">MLHFTVDLAFHHCKQVLIILGEGNIEEAVDDWTQACITVTFIESLMNWTISMLNGFKRTML</sequence>
<dbReference type="AlphaFoldDB" id="A0A2Z6NSK3"/>
<name>A0A2Z6NSK3_TRISU</name>